<feature type="compositionally biased region" description="Basic and acidic residues" evidence="1">
    <location>
        <begin position="79"/>
        <end position="114"/>
    </location>
</feature>
<keyword evidence="3" id="KW-1185">Reference proteome</keyword>
<feature type="compositionally biased region" description="Basic and acidic residues" evidence="1">
    <location>
        <begin position="8"/>
        <end position="26"/>
    </location>
</feature>
<sequence>MSTVPEAWSDKRERQYEHVKKSRLDEGSSEEEAEEVAARTVNKTRAQEGESDEASKTSTQDKSPSERGWERSGSGPQGRTKDQLYQDAKREDVEGRSQMDKDELQEAVEQHEDR</sequence>
<evidence type="ECO:0000256" key="1">
    <source>
        <dbReference type="SAM" id="MobiDB-lite"/>
    </source>
</evidence>
<accession>A0ABS4YHW8</accession>
<dbReference type="EMBL" id="JAGIOC010000001">
    <property type="protein sequence ID" value="MBP2408377.1"/>
    <property type="molecule type" value="Genomic_DNA"/>
</dbReference>
<proteinExistence type="predicted"/>
<dbReference type="Proteomes" id="UP000698222">
    <property type="component" value="Unassembled WGS sequence"/>
</dbReference>
<name>A0ABS4YHW8_9MICO</name>
<evidence type="ECO:0008006" key="4">
    <source>
        <dbReference type="Google" id="ProtNLM"/>
    </source>
</evidence>
<gene>
    <name evidence="2" type="ORF">JOF44_001280</name>
</gene>
<reference evidence="2 3" key="1">
    <citation type="submission" date="2021-03" db="EMBL/GenBank/DDBJ databases">
        <title>Sequencing the genomes of 1000 actinobacteria strains.</title>
        <authorList>
            <person name="Klenk H.-P."/>
        </authorList>
    </citation>
    <scope>NUCLEOTIDE SEQUENCE [LARGE SCALE GENOMIC DNA]</scope>
    <source>
        <strain evidence="2 3">DSM 14564</strain>
    </source>
</reference>
<organism evidence="2 3">
    <name type="scientific">Brachybacterium fresconis</name>
    <dbReference type="NCBI Taxonomy" id="173363"/>
    <lineage>
        <taxon>Bacteria</taxon>
        <taxon>Bacillati</taxon>
        <taxon>Actinomycetota</taxon>
        <taxon>Actinomycetes</taxon>
        <taxon>Micrococcales</taxon>
        <taxon>Dermabacteraceae</taxon>
        <taxon>Brachybacterium</taxon>
    </lineage>
</organism>
<dbReference type="RefSeq" id="WP_342591688.1">
    <property type="nucleotide sequence ID" value="NZ_JAGIOC010000001.1"/>
</dbReference>
<evidence type="ECO:0000313" key="3">
    <source>
        <dbReference type="Proteomes" id="UP000698222"/>
    </source>
</evidence>
<protein>
    <recommendedName>
        <fullName evidence="4">Plasmid stabilization protein</fullName>
    </recommendedName>
</protein>
<feature type="region of interest" description="Disordered" evidence="1">
    <location>
        <begin position="1"/>
        <end position="114"/>
    </location>
</feature>
<comment type="caution">
    <text evidence="2">The sequence shown here is derived from an EMBL/GenBank/DDBJ whole genome shotgun (WGS) entry which is preliminary data.</text>
</comment>
<evidence type="ECO:0000313" key="2">
    <source>
        <dbReference type="EMBL" id="MBP2408377.1"/>
    </source>
</evidence>